<name>A0ABX9V2Q3_9GAMM</name>
<proteinExistence type="predicted"/>
<sequence length="192" mass="21457">MIEKIGLILIGVIISGIGYLIKRRIESKPQIESLDKHKKLLDIHKQMNEQGIDIEGLRELEAKLTGKAAAIQSKAIILQSESIPLIGEIQSEDLTQTELNSRAAQSFEKAKIKMQEALAGIDSRVGDFESQSLMHSQTEWERYSVSQAEAAAASYRDGSIYPLIYFSELESLTNERTARLQAELDELIRLGN</sequence>
<dbReference type="Pfam" id="PF07007">
    <property type="entry name" value="LprI"/>
    <property type="match status" value="1"/>
</dbReference>
<dbReference type="GeneID" id="84610221"/>
<evidence type="ECO:0000313" key="4">
    <source>
        <dbReference type="Proteomes" id="UP000269134"/>
    </source>
</evidence>
<comment type="caution">
    <text evidence="3">The sequence shown here is derived from an EMBL/GenBank/DDBJ whole genome shotgun (WGS) entry which is preliminary data.</text>
</comment>
<dbReference type="EMBL" id="RFFL01000011">
    <property type="protein sequence ID" value="RMH99981.1"/>
    <property type="molecule type" value="Genomic_DNA"/>
</dbReference>
<feature type="transmembrane region" description="Helical" evidence="1">
    <location>
        <begin position="6"/>
        <end position="21"/>
    </location>
</feature>
<reference evidence="3 4" key="1">
    <citation type="submission" date="2018-10" db="EMBL/GenBank/DDBJ databases">
        <title>Pseudomonas sp. GL14 genome.</title>
        <authorList>
            <person name="Peng J."/>
            <person name="Liu Z.-P."/>
        </authorList>
    </citation>
    <scope>NUCLEOTIDE SEQUENCE [LARGE SCALE GENOMIC DNA]</scope>
    <source>
        <strain evidence="3 4">GL14</strain>
    </source>
</reference>
<evidence type="ECO:0000256" key="1">
    <source>
        <dbReference type="SAM" id="Phobius"/>
    </source>
</evidence>
<organism evidence="3 4">
    <name type="scientific">Stutzerimonas nitrititolerans</name>
    <dbReference type="NCBI Taxonomy" id="2482751"/>
    <lineage>
        <taxon>Bacteria</taxon>
        <taxon>Pseudomonadati</taxon>
        <taxon>Pseudomonadota</taxon>
        <taxon>Gammaproteobacteria</taxon>
        <taxon>Pseudomonadales</taxon>
        <taxon>Pseudomonadaceae</taxon>
        <taxon>Stutzerimonas</taxon>
    </lineage>
</organism>
<protein>
    <submittedName>
        <fullName evidence="3">DUF1311 domain-containing protein</fullName>
    </submittedName>
</protein>
<keyword evidence="1" id="KW-0472">Membrane</keyword>
<accession>A0ABX9V2Q3</accession>
<dbReference type="Proteomes" id="UP000269134">
    <property type="component" value="Unassembled WGS sequence"/>
</dbReference>
<feature type="domain" description="Lysozyme inhibitor LprI-like N-terminal" evidence="2">
    <location>
        <begin position="92"/>
        <end position="180"/>
    </location>
</feature>
<keyword evidence="4" id="KW-1185">Reference proteome</keyword>
<dbReference type="InterPro" id="IPR009739">
    <property type="entry name" value="LprI-like_N"/>
</dbReference>
<evidence type="ECO:0000259" key="2">
    <source>
        <dbReference type="Pfam" id="PF07007"/>
    </source>
</evidence>
<keyword evidence="1" id="KW-1133">Transmembrane helix</keyword>
<dbReference type="RefSeq" id="WP_122078041.1">
    <property type="nucleotide sequence ID" value="NZ_DAMCBO010000005.1"/>
</dbReference>
<dbReference type="Gene3D" id="1.20.1270.180">
    <property type="match status" value="1"/>
</dbReference>
<gene>
    <name evidence="3" type="ORF">EA795_14355</name>
</gene>
<evidence type="ECO:0000313" key="3">
    <source>
        <dbReference type="EMBL" id="RMH99981.1"/>
    </source>
</evidence>
<keyword evidence="1" id="KW-0812">Transmembrane</keyword>